<proteinExistence type="predicted"/>
<name>A8WUL2_CAEBR</name>
<dbReference type="PANTHER" id="PTHR31369:SF2">
    <property type="entry name" value="INTRINSICALLY DISORDERED PROTEIN, CLASS B"/>
    <property type="match status" value="1"/>
</dbReference>
<sequence length="279" mass="28941">MTLTCIPAQNVDVTTTTTANPFPCSVCKKIYNTGCQGYGTPSVTNWCTPEADVPVTYSLEEPGYSVGYFDLTVKSCVTTLSCPSGTVNWYIIEKMTAETPGNNLGVLPTTAFCAESGPEAGVCRTCEAKRTQFEAKVQSAVLPVSSKEVALVTSSPSSSSSETSIDTLGSSRVKRQGGCGCCGCGCGCCGCGGGGGGCGCCCCRPRCCCCCRRCCTCCRTCCCTRCCTCCRPCCCGCGCGCCGCGGGGRKRRSLQNLRIDEANRALGIKRRPAKGGDKC</sequence>
<evidence type="ECO:0000313" key="1">
    <source>
        <dbReference type="EMBL" id="CAP24174.1"/>
    </source>
</evidence>
<dbReference type="WormBase" id="CBG02323">
    <property type="protein sequence ID" value="CBP43983"/>
    <property type="gene ID" value="WBGene00025396"/>
</dbReference>
<dbReference type="EMBL" id="HE601438">
    <property type="protein sequence ID" value="CAP24174.1"/>
    <property type="molecule type" value="Genomic_DNA"/>
</dbReference>
<dbReference type="Proteomes" id="UP000008549">
    <property type="component" value="Unassembled WGS sequence"/>
</dbReference>
<dbReference type="KEGG" id="cbr:CBG_02323"/>
<keyword evidence="2" id="KW-1185">Reference proteome</keyword>
<gene>
    <name evidence="1 3" type="ORF">CBG02323</name>
    <name evidence="1" type="ORF">CBG_02323</name>
</gene>
<reference evidence="1 2" key="1">
    <citation type="journal article" date="2003" name="PLoS Biol.">
        <title>The genome sequence of Caenorhabditis briggsae: a platform for comparative genomics.</title>
        <authorList>
            <person name="Stein L.D."/>
            <person name="Bao Z."/>
            <person name="Blasiar D."/>
            <person name="Blumenthal T."/>
            <person name="Brent M.R."/>
            <person name="Chen N."/>
            <person name="Chinwalla A."/>
            <person name="Clarke L."/>
            <person name="Clee C."/>
            <person name="Coghlan A."/>
            <person name="Coulson A."/>
            <person name="D'Eustachio P."/>
            <person name="Fitch D.H."/>
            <person name="Fulton L.A."/>
            <person name="Fulton R.E."/>
            <person name="Griffiths-Jones S."/>
            <person name="Harris T.W."/>
            <person name="Hillier L.W."/>
            <person name="Kamath R."/>
            <person name="Kuwabara P.E."/>
            <person name="Mardis E.R."/>
            <person name="Marra M.A."/>
            <person name="Miner T.L."/>
            <person name="Minx P."/>
            <person name="Mullikin J.C."/>
            <person name="Plumb R.W."/>
            <person name="Rogers J."/>
            <person name="Schein J.E."/>
            <person name="Sohrmann M."/>
            <person name="Spieth J."/>
            <person name="Stajich J.E."/>
            <person name="Wei C."/>
            <person name="Willey D."/>
            <person name="Wilson R.K."/>
            <person name="Durbin R."/>
            <person name="Waterston R.H."/>
        </authorList>
    </citation>
    <scope>NUCLEOTIDE SEQUENCE [LARGE SCALE GENOMIC DNA]</scope>
    <source>
        <strain evidence="1 2">AF16</strain>
    </source>
</reference>
<dbReference type="AlphaFoldDB" id="A8WUL2"/>
<dbReference type="InParanoid" id="A8WUL2"/>
<dbReference type="HOGENOM" id="CLU_998297_0_0_1"/>
<accession>A8WUL2</accession>
<reference evidence="1 2" key="2">
    <citation type="journal article" date="2011" name="PLoS Genet.">
        <title>Caenorhabditis briggsae recombinant inbred line genotypes reveal inter-strain incompatibility and the evolution of recombination.</title>
        <authorList>
            <person name="Ross J.A."/>
            <person name="Koboldt D.C."/>
            <person name="Staisch J.E."/>
            <person name="Chamberlin H.M."/>
            <person name="Gupta B.P."/>
            <person name="Miller R.D."/>
            <person name="Baird S.E."/>
            <person name="Haag E.S."/>
        </authorList>
    </citation>
    <scope>NUCLEOTIDE SEQUENCE [LARGE SCALE GENOMIC DNA]</scope>
    <source>
        <strain evidence="1 2">AF16</strain>
    </source>
</reference>
<organism evidence="1 2">
    <name type="scientific">Caenorhabditis briggsae</name>
    <dbReference type="NCBI Taxonomy" id="6238"/>
    <lineage>
        <taxon>Eukaryota</taxon>
        <taxon>Metazoa</taxon>
        <taxon>Ecdysozoa</taxon>
        <taxon>Nematoda</taxon>
        <taxon>Chromadorea</taxon>
        <taxon>Rhabditida</taxon>
        <taxon>Rhabditina</taxon>
        <taxon>Rhabditomorpha</taxon>
        <taxon>Rhabditoidea</taxon>
        <taxon>Rhabditidae</taxon>
        <taxon>Peloderinae</taxon>
        <taxon>Caenorhabditis</taxon>
    </lineage>
</organism>
<dbReference type="RefSeq" id="XP_002630652.1">
    <property type="nucleotide sequence ID" value="XM_002630606.1"/>
</dbReference>
<dbReference type="GeneID" id="8572168"/>
<dbReference type="PANTHER" id="PTHR31369">
    <property type="entry name" value="PROTEIN CBG02325-RELATED"/>
    <property type="match status" value="1"/>
</dbReference>
<evidence type="ECO:0000313" key="2">
    <source>
        <dbReference type="Proteomes" id="UP000008549"/>
    </source>
</evidence>
<evidence type="ECO:0000313" key="3">
    <source>
        <dbReference type="WormBase" id="CBG02323"/>
    </source>
</evidence>
<dbReference type="CTD" id="8572168"/>
<protein>
    <submittedName>
        <fullName evidence="1">Protein CBG02323</fullName>
    </submittedName>
</protein>